<feature type="transmembrane region" description="Helical" evidence="2">
    <location>
        <begin position="218"/>
        <end position="236"/>
    </location>
</feature>
<feature type="region of interest" description="Disordered" evidence="1">
    <location>
        <begin position="1"/>
        <end position="28"/>
    </location>
</feature>
<accession>A0A7S0DMP4</accession>
<evidence type="ECO:0000313" key="3">
    <source>
        <dbReference type="EMBL" id="CAD8458868.1"/>
    </source>
</evidence>
<feature type="transmembrane region" description="Helical" evidence="2">
    <location>
        <begin position="134"/>
        <end position="159"/>
    </location>
</feature>
<keyword evidence="2" id="KW-0472">Membrane</keyword>
<name>A0A7S0DMP4_9EUKA</name>
<protein>
    <recommendedName>
        <fullName evidence="4">PrsW family intramembrane metalloprotease</fullName>
    </recommendedName>
</protein>
<reference evidence="3" key="1">
    <citation type="submission" date="2021-01" db="EMBL/GenBank/DDBJ databases">
        <authorList>
            <person name="Corre E."/>
            <person name="Pelletier E."/>
            <person name="Niang G."/>
            <person name="Scheremetjew M."/>
            <person name="Finn R."/>
            <person name="Kale V."/>
            <person name="Holt S."/>
            <person name="Cochrane G."/>
            <person name="Meng A."/>
            <person name="Brown T."/>
            <person name="Cohen L."/>
        </authorList>
    </citation>
    <scope>NUCLEOTIDE SEQUENCE</scope>
    <source>
        <strain evidence="3">CCMP2058</strain>
    </source>
</reference>
<feature type="transmembrane region" description="Helical" evidence="2">
    <location>
        <begin position="74"/>
        <end position="95"/>
    </location>
</feature>
<dbReference type="PANTHER" id="PTHR36844:SF1">
    <property type="entry name" value="PROTEASE PRSW"/>
    <property type="match status" value="1"/>
</dbReference>
<evidence type="ECO:0008006" key="4">
    <source>
        <dbReference type="Google" id="ProtNLM"/>
    </source>
</evidence>
<feature type="transmembrane region" description="Helical" evidence="2">
    <location>
        <begin position="101"/>
        <end position="122"/>
    </location>
</feature>
<feature type="transmembrane region" description="Helical" evidence="2">
    <location>
        <begin position="256"/>
        <end position="280"/>
    </location>
</feature>
<feature type="compositionally biased region" description="Basic and acidic residues" evidence="1">
    <location>
        <begin position="1"/>
        <end position="12"/>
    </location>
</feature>
<feature type="transmembrane region" description="Helical" evidence="2">
    <location>
        <begin position="179"/>
        <end position="197"/>
    </location>
</feature>
<dbReference type="EMBL" id="HBEM01026205">
    <property type="protein sequence ID" value="CAD8458868.1"/>
    <property type="molecule type" value="Transcribed_RNA"/>
</dbReference>
<organism evidence="3">
    <name type="scientific">Amorphochlora amoebiformis</name>
    <dbReference type="NCBI Taxonomy" id="1561963"/>
    <lineage>
        <taxon>Eukaryota</taxon>
        <taxon>Sar</taxon>
        <taxon>Rhizaria</taxon>
        <taxon>Cercozoa</taxon>
        <taxon>Chlorarachniophyceae</taxon>
        <taxon>Amorphochlora</taxon>
    </lineage>
</organism>
<dbReference type="AlphaFoldDB" id="A0A7S0DMP4"/>
<proteinExistence type="predicted"/>
<evidence type="ECO:0000256" key="2">
    <source>
        <dbReference type="SAM" id="Phobius"/>
    </source>
</evidence>
<keyword evidence="2" id="KW-0812">Transmembrane</keyword>
<dbReference type="PANTHER" id="PTHR36844">
    <property type="entry name" value="PROTEASE PRSW"/>
    <property type="match status" value="1"/>
</dbReference>
<gene>
    <name evidence="3" type="ORF">LAMO00422_LOCUS17819</name>
</gene>
<feature type="transmembrane region" description="Helical" evidence="2">
    <location>
        <begin position="319"/>
        <end position="336"/>
    </location>
</feature>
<dbReference type="GO" id="GO:0008233">
    <property type="term" value="F:peptidase activity"/>
    <property type="evidence" value="ECO:0007669"/>
    <property type="project" value="InterPro"/>
</dbReference>
<evidence type="ECO:0000256" key="1">
    <source>
        <dbReference type="SAM" id="MobiDB-lite"/>
    </source>
</evidence>
<sequence length="357" mass="38653">MSGEVGDDRSTPDNENVSETPIVQAQPVVRTERGFVVPDGHGRPLDGSEPAEDVPALAIPLDSSRYRNCCENRACLYSFWGVVASFLIASFTIGFVTSKPWMGALGVLSIIPAVIILYLLYWRNHNSQVELPRVINMFCWGIVGAIPCAVIELLLTFAFGQITGIKTKDVEKGSRGESIENIVLYSLFAAFFVAALCEESLKYYLVVEFPNGIKDVPTAYGTVILSISGALGFATLENIGYVFQDSSTASIGVAVMRALLAVPLHAATGMIIGLNITGALMQREQPVAYKVLWLPILLHGTYDGLLMITLAIGTSTMQGIALLAFAIPLFAFAYGVRKICKLPVEYFGGEDNQRLLA</sequence>
<feature type="compositionally biased region" description="Polar residues" evidence="1">
    <location>
        <begin position="13"/>
        <end position="23"/>
    </location>
</feature>
<dbReference type="Pfam" id="PF13367">
    <property type="entry name" value="PrsW-protease"/>
    <property type="match status" value="1"/>
</dbReference>
<feature type="transmembrane region" description="Helical" evidence="2">
    <location>
        <begin position="292"/>
        <end position="313"/>
    </location>
</feature>
<dbReference type="InterPro" id="IPR026898">
    <property type="entry name" value="PrsW"/>
</dbReference>
<keyword evidence="2" id="KW-1133">Transmembrane helix</keyword>